<keyword evidence="10 12" id="KW-0100">Branched-chain amino acid biosynthesis</keyword>
<sequence length="560" mass="60952">MTGAELLLKTLSELGVNTIFGFPGGSALPIYDALYSCKEIRHIRTVHEQGAAHAADGYARATGKVGVVLSTSGPGATNLVTGIANAYMDSVPLLAFTGQVALDLLGRDSFQEVDITGITLPITKHSFLIRNKNEIVKKVKEAYTIATSGRPGPVLIDLPKDVMAGEVNYNEVEKEVNGFVRTYLTKLEPSSGFNKLVEKAAEMIERAKKPVIYAGGGIVTSDAAEELLKLAEKINAPVTTTLMGLSSFPADHPLALGMLGMHGTAYANMAVTECDLLIALGARFDDRVTGDVKKFAPNAKIIHVDIDRAEIGKNVDVDLGIKADVKQFLINLLDILPSVKNEDWVNEVARMKNLYPLKYSEEGLKPQYVIEEIYRQSKGEAIIVTEVGQHQMWAAQYYKFKEPRTFISSGGLGTMGFGLPAALGAKVGRKDKIVFNIAGDGSFEMNCHELITASRHKIPVITVIFNNRTLGMVRQWQELFFDKRYSQVSLEGADVNYAKLAEACGVQGFEVDDKNELPKIIHNAIQLNAPVVIDVKIDAEENVMPMVPAGKPISEMLGID</sequence>
<dbReference type="FunFam" id="3.40.50.970:FF:000007">
    <property type="entry name" value="Acetolactate synthase"/>
    <property type="match status" value="1"/>
</dbReference>
<evidence type="ECO:0000256" key="7">
    <source>
        <dbReference type="ARBA" id="ARBA00022723"/>
    </source>
</evidence>
<dbReference type="Pfam" id="PF00205">
    <property type="entry name" value="TPP_enzyme_M"/>
    <property type="match status" value="1"/>
</dbReference>
<dbReference type="Gene3D" id="3.40.50.970">
    <property type="match status" value="2"/>
</dbReference>
<dbReference type="GO" id="GO:0003984">
    <property type="term" value="F:acetolactate synthase activity"/>
    <property type="evidence" value="ECO:0007669"/>
    <property type="project" value="UniProtKB-EC"/>
</dbReference>
<protein>
    <recommendedName>
        <fullName evidence="4 12">Acetolactate synthase</fullName>
        <ecNumber evidence="4 12">2.2.1.6</ecNumber>
    </recommendedName>
</protein>
<dbReference type="UniPathway" id="UPA00047">
    <property type="reaction ID" value="UER00055"/>
</dbReference>
<evidence type="ECO:0000313" key="16">
    <source>
        <dbReference type="EMBL" id="GAQ24438.1"/>
    </source>
</evidence>
<dbReference type="CDD" id="cd02015">
    <property type="entry name" value="TPP_AHAS"/>
    <property type="match status" value="1"/>
</dbReference>
<dbReference type="Gene3D" id="3.40.50.1220">
    <property type="entry name" value="TPP-binding domain"/>
    <property type="match status" value="1"/>
</dbReference>
<dbReference type="EMBL" id="DF976999">
    <property type="protein sequence ID" value="GAQ24438.1"/>
    <property type="molecule type" value="Genomic_DNA"/>
</dbReference>
<dbReference type="InterPro" id="IPR012000">
    <property type="entry name" value="Thiamin_PyroP_enz_cen_dom"/>
</dbReference>
<evidence type="ECO:0000256" key="2">
    <source>
        <dbReference type="ARBA" id="ARBA00005025"/>
    </source>
</evidence>
<dbReference type="STRING" id="224999.GCA_001485475_00420"/>
<dbReference type="InterPro" id="IPR012846">
    <property type="entry name" value="Acetolactate_synth_lsu"/>
</dbReference>
<keyword evidence="7 12" id="KW-0479">Metal-binding</keyword>
<dbReference type="InterPro" id="IPR029035">
    <property type="entry name" value="DHS-like_NAD/FAD-binding_dom"/>
</dbReference>
<dbReference type="InterPro" id="IPR012001">
    <property type="entry name" value="Thiamin_PyroP_enz_TPP-bd_dom"/>
</dbReference>
<evidence type="ECO:0000259" key="15">
    <source>
        <dbReference type="Pfam" id="PF02776"/>
    </source>
</evidence>
<dbReference type="InterPro" id="IPR039368">
    <property type="entry name" value="AHAS_TPP"/>
</dbReference>
<gene>
    <name evidence="16" type="ORF">TSYNT_5265</name>
</gene>
<evidence type="ECO:0000256" key="9">
    <source>
        <dbReference type="ARBA" id="ARBA00023052"/>
    </source>
</evidence>
<dbReference type="CDD" id="cd07035">
    <property type="entry name" value="TPP_PYR_POX_like"/>
    <property type="match status" value="1"/>
</dbReference>
<dbReference type="InterPro" id="IPR011766">
    <property type="entry name" value="TPP_enzyme_TPP-bd"/>
</dbReference>
<evidence type="ECO:0000313" key="17">
    <source>
        <dbReference type="Proteomes" id="UP000062160"/>
    </source>
</evidence>
<evidence type="ECO:0000256" key="3">
    <source>
        <dbReference type="ARBA" id="ARBA00007812"/>
    </source>
</evidence>
<keyword evidence="17" id="KW-1185">Reference proteome</keyword>
<accession>A0A0U9HD66</accession>
<comment type="catalytic activity">
    <reaction evidence="11 12">
        <text>2 pyruvate + H(+) = (2S)-2-acetolactate + CO2</text>
        <dbReference type="Rhea" id="RHEA:25249"/>
        <dbReference type="ChEBI" id="CHEBI:15361"/>
        <dbReference type="ChEBI" id="CHEBI:15378"/>
        <dbReference type="ChEBI" id="CHEBI:16526"/>
        <dbReference type="ChEBI" id="CHEBI:58476"/>
        <dbReference type="EC" id="2.2.1.6"/>
    </reaction>
</comment>
<feature type="domain" description="Thiamine pyrophosphate enzyme TPP-binding" evidence="14">
    <location>
        <begin position="387"/>
        <end position="535"/>
    </location>
</feature>
<proteinExistence type="inferred from homology"/>
<dbReference type="GO" id="GO:0050660">
    <property type="term" value="F:flavin adenine dinucleotide binding"/>
    <property type="evidence" value="ECO:0007669"/>
    <property type="project" value="InterPro"/>
</dbReference>
<evidence type="ECO:0000259" key="14">
    <source>
        <dbReference type="Pfam" id="PF02775"/>
    </source>
</evidence>
<dbReference type="Pfam" id="PF02776">
    <property type="entry name" value="TPP_enzyme_N"/>
    <property type="match status" value="1"/>
</dbReference>
<dbReference type="AlphaFoldDB" id="A0A0U9HD66"/>
<dbReference type="GO" id="GO:0009097">
    <property type="term" value="P:isoleucine biosynthetic process"/>
    <property type="evidence" value="ECO:0007669"/>
    <property type="project" value="UniProtKB-UniPathway"/>
</dbReference>
<dbReference type="UniPathway" id="UPA00049">
    <property type="reaction ID" value="UER00059"/>
</dbReference>
<dbReference type="PANTHER" id="PTHR18968">
    <property type="entry name" value="THIAMINE PYROPHOSPHATE ENZYMES"/>
    <property type="match status" value="1"/>
</dbReference>
<evidence type="ECO:0000256" key="4">
    <source>
        <dbReference type="ARBA" id="ARBA00013145"/>
    </source>
</evidence>
<evidence type="ECO:0000256" key="11">
    <source>
        <dbReference type="ARBA" id="ARBA00048670"/>
    </source>
</evidence>
<comment type="pathway">
    <text evidence="1 12">Amino-acid biosynthesis; L-isoleucine biosynthesis; L-isoleucine from 2-oxobutanoate: step 1/4.</text>
</comment>
<dbReference type="RefSeq" id="WP_083497607.1">
    <property type="nucleotide sequence ID" value="NZ_BSDN01000001.1"/>
</dbReference>
<dbReference type="OrthoDB" id="4494979at2"/>
<comment type="cofactor">
    <cofactor evidence="12">
        <name>thiamine diphosphate</name>
        <dbReference type="ChEBI" id="CHEBI:58937"/>
    </cofactor>
    <text evidence="12">Binds 1 thiamine pyrophosphate per subunit.</text>
</comment>
<evidence type="ECO:0000256" key="1">
    <source>
        <dbReference type="ARBA" id="ARBA00004974"/>
    </source>
</evidence>
<feature type="domain" description="Thiamine pyrophosphate enzyme central" evidence="13">
    <location>
        <begin position="197"/>
        <end position="331"/>
    </location>
</feature>
<evidence type="ECO:0000256" key="5">
    <source>
        <dbReference type="ARBA" id="ARBA00022605"/>
    </source>
</evidence>
<feature type="domain" description="Thiamine pyrophosphate enzyme N-terminal TPP-binding" evidence="15">
    <location>
        <begin position="1"/>
        <end position="116"/>
    </location>
</feature>
<dbReference type="GO" id="GO:0009099">
    <property type="term" value="P:L-valine biosynthetic process"/>
    <property type="evidence" value="ECO:0007669"/>
    <property type="project" value="UniProtKB-UniPathway"/>
</dbReference>
<dbReference type="InterPro" id="IPR045229">
    <property type="entry name" value="TPP_enz"/>
</dbReference>
<organism evidence="16">
    <name type="scientific">Tepidanaerobacter syntrophicus</name>
    <dbReference type="NCBI Taxonomy" id="224999"/>
    <lineage>
        <taxon>Bacteria</taxon>
        <taxon>Bacillati</taxon>
        <taxon>Bacillota</taxon>
        <taxon>Clostridia</taxon>
        <taxon>Thermosediminibacterales</taxon>
        <taxon>Tepidanaerobacteraceae</taxon>
        <taxon>Tepidanaerobacter</taxon>
    </lineage>
</organism>
<evidence type="ECO:0000256" key="10">
    <source>
        <dbReference type="ARBA" id="ARBA00023304"/>
    </source>
</evidence>
<name>A0A0U9HD66_9FIRM</name>
<dbReference type="PANTHER" id="PTHR18968:SF13">
    <property type="entry name" value="ACETOLACTATE SYNTHASE CATALYTIC SUBUNIT, MITOCHONDRIAL"/>
    <property type="match status" value="1"/>
</dbReference>
<comment type="pathway">
    <text evidence="2 12">Amino-acid biosynthesis; L-valine biosynthesis; L-valine from pyruvate: step 1/4.</text>
</comment>
<evidence type="ECO:0000256" key="6">
    <source>
        <dbReference type="ARBA" id="ARBA00022679"/>
    </source>
</evidence>
<dbReference type="SUPFAM" id="SSF52467">
    <property type="entry name" value="DHS-like NAD/FAD-binding domain"/>
    <property type="match status" value="1"/>
</dbReference>
<comment type="similarity">
    <text evidence="3 12">Belongs to the TPP enzyme family.</text>
</comment>
<dbReference type="GO" id="GO:0005948">
    <property type="term" value="C:acetolactate synthase complex"/>
    <property type="evidence" value="ECO:0007669"/>
    <property type="project" value="TreeGrafter"/>
</dbReference>
<dbReference type="NCBIfam" id="TIGR00118">
    <property type="entry name" value="acolac_lg"/>
    <property type="match status" value="1"/>
</dbReference>
<dbReference type="SUPFAM" id="SSF52518">
    <property type="entry name" value="Thiamin diphosphate-binding fold (THDP-binding)"/>
    <property type="match status" value="2"/>
</dbReference>
<keyword evidence="9 12" id="KW-0786">Thiamine pyrophosphate</keyword>
<evidence type="ECO:0000259" key="13">
    <source>
        <dbReference type="Pfam" id="PF00205"/>
    </source>
</evidence>
<comment type="cofactor">
    <cofactor evidence="12">
        <name>Mg(2+)</name>
        <dbReference type="ChEBI" id="CHEBI:18420"/>
    </cofactor>
    <text evidence="12">Binds 1 Mg(2+) ion per subunit.</text>
</comment>
<dbReference type="EC" id="2.2.1.6" evidence="4 12"/>
<evidence type="ECO:0000256" key="12">
    <source>
        <dbReference type="RuleBase" id="RU003591"/>
    </source>
</evidence>
<evidence type="ECO:0000256" key="8">
    <source>
        <dbReference type="ARBA" id="ARBA00022842"/>
    </source>
</evidence>
<dbReference type="GO" id="GO:0030976">
    <property type="term" value="F:thiamine pyrophosphate binding"/>
    <property type="evidence" value="ECO:0007669"/>
    <property type="project" value="UniProtKB-UniRule"/>
</dbReference>
<keyword evidence="6 12" id="KW-0808">Transferase</keyword>
<dbReference type="Proteomes" id="UP000062160">
    <property type="component" value="Unassembled WGS sequence"/>
</dbReference>
<dbReference type="GO" id="GO:0000287">
    <property type="term" value="F:magnesium ion binding"/>
    <property type="evidence" value="ECO:0007669"/>
    <property type="project" value="UniProtKB-UniRule"/>
</dbReference>
<dbReference type="InterPro" id="IPR029061">
    <property type="entry name" value="THDP-binding"/>
</dbReference>
<keyword evidence="5 12" id="KW-0028">Amino-acid biosynthesis</keyword>
<keyword evidence="8 12" id="KW-0460">Magnesium</keyword>
<dbReference type="FunFam" id="3.40.50.1220:FF:000008">
    <property type="entry name" value="Acetolactate synthase"/>
    <property type="match status" value="1"/>
</dbReference>
<dbReference type="Pfam" id="PF02775">
    <property type="entry name" value="TPP_enzyme_C"/>
    <property type="match status" value="1"/>
</dbReference>
<reference evidence="16" key="1">
    <citation type="journal article" date="2016" name="Genome Announc.">
        <title>Draft Genome Sequence of the Syntrophic Lactate-Degrading Bacterium Tepidanaerobacter syntrophicus JLT.</title>
        <authorList>
            <person name="Matsuura N."/>
            <person name="Ohashi A."/>
            <person name="Tourlousse D.M."/>
            <person name="Sekiguchi Y."/>
        </authorList>
    </citation>
    <scope>NUCLEOTIDE SEQUENCE [LARGE SCALE GENOMIC DNA]</scope>
    <source>
        <strain evidence="16">JL</strain>
    </source>
</reference>